<evidence type="ECO:0000256" key="2">
    <source>
        <dbReference type="SAM" id="SignalP"/>
    </source>
</evidence>
<dbReference type="Proteomes" id="UP000770661">
    <property type="component" value="Unassembled WGS sequence"/>
</dbReference>
<dbReference type="AlphaFoldDB" id="A0A8J4Y864"/>
<evidence type="ECO:0000313" key="4">
    <source>
        <dbReference type="Proteomes" id="UP000770661"/>
    </source>
</evidence>
<feature type="chain" id="PRO_5035287397" evidence="2">
    <location>
        <begin position="21"/>
        <end position="236"/>
    </location>
</feature>
<feature type="region of interest" description="Disordered" evidence="1">
    <location>
        <begin position="213"/>
        <end position="236"/>
    </location>
</feature>
<name>A0A8J4Y864_CHIOP</name>
<feature type="signal peptide" evidence="2">
    <location>
        <begin position="1"/>
        <end position="20"/>
    </location>
</feature>
<reference evidence="3" key="1">
    <citation type="submission" date="2020-07" db="EMBL/GenBank/DDBJ databases">
        <title>The High-quality genome of the commercially important snow crab, Chionoecetes opilio.</title>
        <authorList>
            <person name="Jeong J.-H."/>
            <person name="Ryu S."/>
        </authorList>
    </citation>
    <scope>NUCLEOTIDE SEQUENCE</scope>
    <source>
        <strain evidence="3">MADBK_172401_WGS</strain>
        <tissue evidence="3">Digestive gland</tissue>
    </source>
</reference>
<sequence>MLREILVKIVIIFWVVPSRWNSIPAREKMPGPMDVKSPLPSRFWISGPFRLTKRGTGPRGCALRRPVYERPGLRVLSRFKPPLDLEPSRPPGPTQIDPEIGASRCETVNHGYVQKNWVGVSFFDPTVLRDQKRHGSALTPRKFYGRTGSEKITFQKSRPNPPMKTSSVGRLSTFPGTNLDEAFPICHRTLAMDGGSSGLQIVPGNLAWGMTPRKEGFSSSKVQRITTKDRNPLVPP</sequence>
<keyword evidence="4" id="KW-1185">Reference proteome</keyword>
<evidence type="ECO:0000313" key="3">
    <source>
        <dbReference type="EMBL" id="KAG0718044.1"/>
    </source>
</evidence>
<keyword evidence="2" id="KW-0732">Signal</keyword>
<organism evidence="3 4">
    <name type="scientific">Chionoecetes opilio</name>
    <name type="common">Atlantic snow crab</name>
    <name type="synonym">Cancer opilio</name>
    <dbReference type="NCBI Taxonomy" id="41210"/>
    <lineage>
        <taxon>Eukaryota</taxon>
        <taxon>Metazoa</taxon>
        <taxon>Ecdysozoa</taxon>
        <taxon>Arthropoda</taxon>
        <taxon>Crustacea</taxon>
        <taxon>Multicrustacea</taxon>
        <taxon>Malacostraca</taxon>
        <taxon>Eumalacostraca</taxon>
        <taxon>Eucarida</taxon>
        <taxon>Decapoda</taxon>
        <taxon>Pleocyemata</taxon>
        <taxon>Brachyura</taxon>
        <taxon>Eubrachyura</taxon>
        <taxon>Majoidea</taxon>
        <taxon>Majidae</taxon>
        <taxon>Chionoecetes</taxon>
    </lineage>
</organism>
<feature type="compositionally biased region" description="Polar residues" evidence="1">
    <location>
        <begin position="150"/>
        <end position="170"/>
    </location>
</feature>
<feature type="compositionally biased region" description="Basic and acidic residues" evidence="1">
    <location>
        <begin position="226"/>
        <end position="236"/>
    </location>
</feature>
<comment type="caution">
    <text evidence="3">The sequence shown here is derived from an EMBL/GenBank/DDBJ whole genome shotgun (WGS) entry which is preliminary data.</text>
</comment>
<accession>A0A8J4Y864</accession>
<feature type="region of interest" description="Disordered" evidence="1">
    <location>
        <begin position="80"/>
        <end position="100"/>
    </location>
</feature>
<proteinExistence type="predicted"/>
<protein>
    <submittedName>
        <fullName evidence="3">Uncharacterized protein</fullName>
    </submittedName>
</protein>
<gene>
    <name evidence="3" type="ORF">GWK47_053244</name>
</gene>
<feature type="region of interest" description="Disordered" evidence="1">
    <location>
        <begin position="134"/>
        <end position="170"/>
    </location>
</feature>
<evidence type="ECO:0000256" key="1">
    <source>
        <dbReference type="SAM" id="MobiDB-lite"/>
    </source>
</evidence>
<dbReference type="EMBL" id="JACEEZ010016734">
    <property type="protein sequence ID" value="KAG0718044.1"/>
    <property type="molecule type" value="Genomic_DNA"/>
</dbReference>